<accession>A0A225WXP6</accession>
<dbReference type="Proteomes" id="UP000198211">
    <property type="component" value="Unassembled WGS sequence"/>
</dbReference>
<dbReference type="GO" id="GO:0098703">
    <property type="term" value="P:calcium ion import across plasma membrane"/>
    <property type="evidence" value="ECO:0007669"/>
    <property type="project" value="TreeGrafter"/>
</dbReference>
<keyword evidence="3" id="KW-0677">Repeat</keyword>
<evidence type="ECO:0000313" key="8">
    <source>
        <dbReference type="EMBL" id="OWZ22461.1"/>
    </source>
</evidence>
<feature type="transmembrane region" description="Helical" evidence="6">
    <location>
        <begin position="74"/>
        <end position="98"/>
    </location>
</feature>
<gene>
    <name evidence="8" type="ORF">PHMEG_0002833</name>
</gene>
<dbReference type="STRING" id="4795.A0A225WXP6"/>
<evidence type="ECO:0000256" key="5">
    <source>
        <dbReference type="ARBA" id="ARBA00023136"/>
    </source>
</evidence>
<comment type="subcellular location">
    <subcellularLocation>
        <location evidence="1">Membrane</location>
        <topology evidence="1">Multi-pass membrane protein</topology>
    </subcellularLocation>
</comment>
<protein>
    <recommendedName>
        <fullName evidence="7">Ion transport domain-containing protein</fullName>
    </recommendedName>
</protein>
<evidence type="ECO:0000259" key="7">
    <source>
        <dbReference type="Pfam" id="PF00520"/>
    </source>
</evidence>
<feature type="domain" description="Ion transport" evidence="7">
    <location>
        <begin position="16"/>
        <end position="110"/>
    </location>
</feature>
<evidence type="ECO:0000256" key="3">
    <source>
        <dbReference type="ARBA" id="ARBA00022737"/>
    </source>
</evidence>
<dbReference type="Gene3D" id="1.10.287.70">
    <property type="match status" value="1"/>
</dbReference>
<dbReference type="PANTHER" id="PTHR10582">
    <property type="entry name" value="TRANSIENT RECEPTOR POTENTIAL ION CHANNEL PROTEIN"/>
    <property type="match status" value="1"/>
</dbReference>
<dbReference type="Pfam" id="PF00520">
    <property type="entry name" value="Ion_trans"/>
    <property type="match status" value="1"/>
</dbReference>
<sequence>MLSLLSILLSVNLQALLVSSYFSVSLVGFFLLYHGAGPYTDFFSAGRIVFLTTFGELNYGDNYSFDDKLRARNYLAFLLLTTYVIVVIVVAMNLLIALMTSEYEKVRAQAKELSLLELAGALHRGQELSENCVSHASGSMQQRRVFYRRELTSSVSSLTDVMSTPARKFDGLGAQRSKIDALHFSLTSKGSNVDGEEMSSFTEAITAQVMKHVHDEVKTLPMQVTTELQDVRELLESATKGNTLVQKDMVSKLADVLKDEDQKMRR</sequence>
<keyword evidence="5 6" id="KW-0472">Membrane</keyword>
<keyword evidence="9" id="KW-1185">Reference proteome</keyword>
<keyword evidence="2 6" id="KW-0812">Transmembrane</keyword>
<dbReference type="InterPro" id="IPR005821">
    <property type="entry name" value="Ion_trans_dom"/>
</dbReference>
<dbReference type="AlphaFoldDB" id="A0A225WXP6"/>
<dbReference type="PANTHER" id="PTHR10582:SF2">
    <property type="entry name" value="INACTIVE"/>
    <property type="match status" value="1"/>
</dbReference>
<name>A0A225WXP6_9STRA</name>
<dbReference type="GO" id="GO:0005886">
    <property type="term" value="C:plasma membrane"/>
    <property type="evidence" value="ECO:0007669"/>
    <property type="project" value="TreeGrafter"/>
</dbReference>
<organism evidence="8 9">
    <name type="scientific">Phytophthora megakarya</name>
    <dbReference type="NCBI Taxonomy" id="4795"/>
    <lineage>
        <taxon>Eukaryota</taxon>
        <taxon>Sar</taxon>
        <taxon>Stramenopiles</taxon>
        <taxon>Oomycota</taxon>
        <taxon>Peronosporomycetes</taxon>
        <taxon>Peronosporales</taxon>
        <taxon>Peronosporaceae</taxon>
        <taxon>Phytophthora</taxon>
    </lineage>
</organism>
<evidence type="ECO:0000313" key="9">
    <source>
        <dbReference type="Proteomes" id="UP000198211"/>
    </source>
</evidence>
<keyword evidence="4 6" id="KW-1133">Transmembrane helix</keyword>
<evidence type="ECO:0000256" key="1">
    <source>
        <dbReference type="ARBA" id="ARBA00004141"/>
    </source>
</evidence>
<reference evidence="9" key="1">
    <citation type="submission" date="2017-03" db="EMBL/GenBank/DDBJ databases">
        <title>Phytopthora megakarya and P. palmivora, two closely related causual agents of cacao black pod achieved similar genome size and gene model numbers by different mechanisms.</title>
        <authorList>
            <person name="Ali S."/>
            <person name="Shao J."/>
            <person name="Larry D.J."/>
            <person name="Kronmiller B."/>
            <person name="Shen D."/>
            <person name="Strem M.D."/>
            <person name="Melnick R.L."/>
            <person name="Guiltinan M.J."/>
            <person name="Tyler B.M."/>
            <person name="Meinhardt L.W."/>
            <person name="Bailey B.A."/>
        </authorList>
    </citation>
    <scope>NUCLEOTIDE SEQUENCE [LARGE SCALE GENOMIC DNA]</scope>
    <source>
        <strain evidence="9">zdho120</strain>
    </source>
</reference>
<evidence type="ECO:0000256" key="2">
    <source>
        <dbReference type="ARBA" id="ARBA00022692"/>
    </source>
</evidence>
<proteinExistence type="predicted"/>
<dbReference type="EMBL" id="NBNE01000134">
    <property type="protein sequence ID" value="OWZ22461.1"/>
    <property type="molecule type" value="Genomic_DNA"/>
</dbReference>
<feature type="transmembrane region" description="Helical" evidence="6">
    <location>
        <begin position="7"/>
        <end position="33"/>
    </location>
</feature>
<dbReference type="GO" id="GO:0005216">
    <property type="term" value="F:monoatomic ion channel activity"/>
    <property type="evidence" value="ECO:0007669"/>
    <property type="project" value="InterPro"/>
</dbReference>
<comment type="caution">
    <text evidence="8">The sequence shown here is derived from an EMBL/GenBank/DDBJ whole genome shotgun (WGS) entry which is preliminary data.</text>
</comment>
<dbReference type="InterPro" id="IPR024862">
    <property type="entry name" value="TRPV"/>
</dbReference>
<evidence type="ECO:0000256" key="6">
    <source>
        <dbReference type="SAM" id="Phobius"/>
    </source>
</evidence>
<evidence type="ECO:0000256" key="4">
    <source>
        <dbReference type="ARBA" id="ARBA00022989"/>
    </source>
</evidence>
<dbReference type="OrthoDB" id="194358at2759"/>